<dbReference type="GO" id="GO:0005737">
    <property type="term" value="C:cytoplasm"/>
    <property type="evidence" value="ECO:0007669"/>
    <property type="project" value="TreeGrafter"/>
</dbReference>
<keyword evidence="4" id="KW-0904">Protein phosphatase</keyword>
<gene>
    <name evidence="7" type="ORF">M0811_00321</name>
</gene>
<dbReference type="InterPro" id="IPR000387">
    <property type="entry name" value="Tyr_Pase_dom"/>
</dbReference>
<sequence length="294" mass="34320">MISSQQIYNYTVTASIQQSLVLDFRDSELFQKMAIKLSVNLPAKEIQSYQGDLFDLVLSKISNNFFKSNLKRKAIRSIIFIDSIENEKENQESISKLKKAFENHELTNILTLEGGIEKTYEEYPVIFGTWHVKNIDPPTIHLPIHNFPSEIIKDFLYLGDYRGASNLFVLQTLKISRILNCCDECENVYENDPKIGIKYFKIPVDDKPSEPLNQFFEKAYDWIEEARNLNERVLVHCQMGISRSSSVVISYIMKKNSLNFEDARVFVYQNRPAIRPGFHQQLQEYEQKILIKEK</sequence>
<evidence type="ECO:0000256" key="4">
    <source>
        <dbReference type="ARBA" id="ARBA00022912"/>
    </source>
</evidence>
<comment type="similarity">
    <text evidence="1">Belongs to the protein-tyrosine phosphatase family. Non-receptor class dual specificity subfamily.</text>
</comment>
<organism evidence="7 8">
    <name type="scientific">Anaeramoeba ignava</name>
    <name type="common">Anaerobic marine amoeba</name>
    <dbReference type="NCBI Taxonomy" id="1746090"/>
    <lineage>
        <taxon>Eukaryota</taxon>
        <taxon>Metamonada</taxon>
        <taxon>Anaeramoebidae</taxon>
        <taxon>Anaeramoeba</taxon>
    </lineage>
</organism>
<feature type="domain" description="Tyrosine specific protein phosphatases" evidence="6">
    <location>
        <begin position="213"/>
        <end position="282"/>
    </location>
</feature>
<dbReference type="GO" id="GO:0043409">
    <property type="term" value="P:negative regulation of MAPK cascade"/>
    <property type="evidence" value="ECO:0007669"/>
    <property type="project" value="TreeGrafter"/>
</dbReference>
<evidence type="ECO:0000256" key="2">
    <source>
        <dbReference type="ARBA" id="ARBA00013064"/>
    </source>
</evidence>
<accession>A0A9Q0LNV8</accession>
<comment type="caution">
    <text evidence="7">The sequence shown here is derived from an EMBL/GenBank/DDBJ whole genome shotgun (WGS) entry which is preliminary data.</text>
</comment>
<dbReference type="SMART" id="SM00195">
    <property type="entry name" value="DSPc"/>
    <property type="match status" value="1"/>
</dbReference>
<evidence type="ECO:0000256" key="1">
    <source>
        <dbReference type="ARBA" id="ARBA00008601"/>
    </source>
</evidence>
<reference evidence="7" key="1">
    <citation type="submission" date="2022-10" db="EMBL/GenBank/DDBJ databases">
        <title>Novel sulphate-reducing endosymbionts in the free-living metamonad Anaeramoeba.</title>
        <authorList>
            <person name="Jerlstrom-Hultqvist J."/>
            <person name="Cepicka I."/>
            <person name="Gallot-Lavallee L."/>
            <person name="Salas-Leiva D."/>
            <person name="Curtis B.A."/>
            <person name="Zahonova K."/>
            <person name="Pipaliya S."/>
            <person name="Dacks J."/>
            <person name="Roger A.J."/>
        </authorList>
    </citation>
    <scope>NUCLEOTIDE SEQUENCE</scope>
    <source>
        <strain evidence="7">BMAN</strain>
    </source>
</reference>
<dbReference type="InterPro" id="IPR020422">
    <property type="entry name" value="TYR_PHOSPHATASE_DUAL_dom"/>
</dbReference>
<dbReference type="EC" id="3.1.3.48" evidence="2"/>
<dbReference type="InterPro" id="IPR036873">
    <property type="entry name" value="Rhodanese-like_dom_sf"/>
</dbReference>
<dbReference type="Gene3D" id="3.40.250.10">
    <property type="entry name" value="Rhodanese-like domain"/>
    <property type="match status" value="1"/>
</dbReference>
<dbReference type="PROSITE" id="PS00383">
    <property type="entry name" value="TYR_PHOSPHATASE_1"/>
    <property type="match status" value="1"/>
</dbReference>
<proteinExistence type="inferred from homology"/>
<protein>
    <recommendedName>
        <fullName evidence="2">protein-tyrosine-phosphatase</fullName>
        <ecNumber evidence="2">3.1.3.48</ecNumber>
    </recommendedName>
</protein>
<dbReference type="PROSITE" id="PS50054">
    <property type="entry name" value="TYR_PHOSPHATASE_DUAL"/>
    <property type="match status" value="1"/>
</dbReference>
<evidence type="ECO:0000256" key="3">
    <source>
        <dbReference type="ARBA" id="ARBA00022801"/>
    </source>
</evidence>
<dbReference type="InterPro" id="IPR029021">
    <property type="entry name" value="Prot-tyrosine_phosphatase-like"/>
</dbReference>
<dbReference type="PRINTS" id="PR01908">
    <property type="entry name" value="ADSPHPHTASE"/>
</dbReference>
<dbReference type="Gene3D" id="3.90.190.10">
    <property type="entry name" value="Protein tyrosine phosphatase superfamily"/>
    <property type="match status" value="1"/>
</dbReference>
<dbReference type="CDD" id="cd14498">
    <property type="entry name" value="DSP"/>
    <property type="match status" value="1"/>
</dbReference>
<dbReference type="SUPFAM" id="SSF52799">
    <property type="entry name" value="(Phosphotyrosine protein) phosphatases II"/>
    <property type="match status" value="1"/>
</dbReference>
<name>A0A9Q0LNV8_ANAIG</name>
<dbReference type="AlphaFoldDB" id="A0A9Q0LNV8"/>
<dbReference type="Proteomes" id="UP001149090">
    <property type="component" value="Unassembled WGS sequence"/>
</dbReference>
<dbReference type="OMA" id="DECENVY"/>
<dbReference type="GO" id="GO:0004725">
    <property type="term" value="F:protein tyrosine phosphatase activity"/>
    <property type="evidence" value="ECO:0007669"/>
    <property type="project" value="UniProtKB-EC"/>
</dbReference>
<dbReference type="PANTHER" id="PTHR10159">
    <property type="entry name" value="DUAL SPECIFICITY PROTEIN PHOSPHATASE"/>
    <property type="match status" value="1"/>
</dbReference>
<dbReference type="InterPro" id="IPR016130">
    <property type="entry name" value="Tyr_Pase_AS"/>
</dbReference>
<evidence type="ECO:0000259" key="6">
    <source>
        <dbReference type="PROSITE" id="PS50056"/>
    </source>
</evidence>
<keyword evidence="8" id="KW-1185">Reference proteome</keyword>
<dbReference type="OrthoDB" id="285418at2759"/>
<dbReference type="InterPro" id="IPR000340">
    <property type="entry name" value="Dual-sp_phosphatase_cat-dom"/>
</dbReference>
<feature type="domain" description="Tyrosine-protein phosphatase" evidence="5">
    <location>
        <begin position="147"/>
        <end position="294"/>
    </location>
</feature>
<dbReference type="PANTHER" id="PTHR10159:SF519">
    <property type="entry name" value="DUAL SPECIFICITY PROTEIN PHOSPHATASE MPK3"/>
    <property type="match status" value="1"/>
</dbReference>
<evidence type="ECO:0000259" key="5">
    <source>
        <dbReference type="PROSITE" id="PS50054"/>
    </source>
</evidence>
<dbReference type="Pfam" id="PF00782">
    <property type="entry name" value="DSPc"/>
    <property type="match status" value="1"/>
</dbReference>
<dbReference type="EMBL" id="JAPDFW010000059">
    <property type="protein sequence ID" value="KAJ5077001.1"/>
    <property type="molecule type" value="Genomic_DNA"/>
</dbReference>
<keyword evidence="3" id="KW-0378">Hydrolase</keyword>
<evidence type="ECO:0000313" key="7">
    <source>
        <dbReference type="EMBL" id="KAJ5077001.1"/>
    </source>
</evidence>
<evidence type="ECO:0000313" key="8">
    <source>
        <dbReference type="Proteomes" id="UP001149090"/>
    </source>
</evidence>
<dbReference type="PROSITE" id="PS50056">
    <property type="entry name" value="TYR_PHOSPHATASE_2"/>
    <property type="match status" value="1"/>
</dbReference>